<evidence type="ECO:0000259" key="1">
    <source>
        <dbReference type="PROSITE" id="PS50995"/>
    </source>
</evidence>
<dbReference type="InterPro" id="IPR000835">
    <property type="entry name" value="HTH_MarR-typ"/>
</dbReference>
<dbReference type="PRINTS" id="PR00598">
    <property type="entry name" value="HTHMARR"/>
</dbReference>
<gene>
    <name evidence="2" type="ORF">C8N24_4611</name>
</gene>
<protein>
    <submittedName>
        <fullName evidence="2">DNA-binding MarR family transcriptional regulator</fullName>
    </submittedName>
</protein>
<dbReference type="GO" id="GO:0003677">
    <property type="term" value="F:DNA binding"/>
    <property type="evidence" value="ECO:0007669"/>
    <property type="project" value="UniProtKB-KW"/>
</dbReference>
<dbReference type="PANTHER" id="PTHR33164:SF43">
    <property type="entry name" value="HTH-TYPE TRANSCRIPTIONAL REPRESSOR YETL"/>
    <property type="match status" value="1"/>
</dbReference>
<comment type="caution">
    <text evidence="2">The sequence shown here is derived from an EMBL/GenBank/DDBJ whole genome shotgun (WGS) entry which is preliminary data.</text>
</comment>
<dbReference type="Proteomes" id="UP000278962">
    <property type="component" value="Unassembled WGS sequence"/>
</dbReference>
<dbReference type="PROSITE" id="PS50995">
    <property type="entry name" value="HTH_MARR_2"/>
    <property type="match status" value="1"/>
</dbReference>
<feature type="domain" description="HTH marR-type" evidence="1">
    <location>
        <begin position="7"/>
        <end position="138"/>
    </location>
</feature>
<dbReference type="RefSeq" id="WP_245971955.1">
    <property type="nucleotide sequence ID" value="NZ_RBIL01000002.1"/>
</dbReference>
<sequence length="157" mass="17044">MAVASERVDLIFLLSQAAHALQTEMTAALEAIGVTPRMHCILSRAVHGEFTQKELADQCALDKTTMVVTMDALEQAELAERRPSPTDRRARIIAVTEKGAELVEQGDAIIAGLYADVLQSLPEDQRDAFVGALQGLMDGRLSKPAVCQTTVRRPRSS</sequence>
<dbReference type="PANTHER" id="PTHR33164">
    <property type="entry name" value="TRANSCRIPTIONAL REGULATOR, MARR FAMILY"/>
    <property type="match status" value="1"/>
</dbReference>
<evidence type="ECO:0000313" key="2">
    <source>
        <dbReference type="EMBL" id="RKQ86598.1"/>
    </source>
</evidence>
<dbReference type="GO" id="GO:0003700">
    <property type="term" value="F:DNA-binding transcription factor activity"/>
    <property type="evidence" value="ECO:0007669"/>
    <property type="project" value="InterPro"/>
</dbReference>
<name>A0A660KZK7_9ACTN</name>
<keyword evidence="3" id="KW-1185">Reference proteome</keyword>
<proteinExistence type="predicted"/>
<keyword evidence="2" id="KW-0238">DNA-binding</keyword>
<dbReference type="EMBL" id="RBIL01000002">
    <property type="protein sequence ID" value="RKQ86598.1"/>
    <property type="molecule type" value="Genomic_DNA"/>
</dbReference>
<dbReference type="AlphaFoldDB" id="A0A660KZK7"/>
<dbReference type="InterPro" id="IPR039422">
    <property type="entry name" value="MarR/SlyA-like"/>
</dbReference>
<reference evidence="2 3" key="1">
    <citation type="submission" date="2018-10" db="EMBL/GenBank/DDBJ databases">
        <title>Genomic Encyclopedia of Archaeal and Bacterial Type Strains, Phase II (KMG-II): from individual species to whole genera.</title>
        <authorList>
            <person name="Goeker M."/>
        </authorList>
    </citation>
    <scope>NUCLEOTIDE SEQUENCE [LARGE SCALE GENOMIC DNA]</scope>
    <source>
        <strain evidence="2 3">DSM 14954</strain>
    </source>
</reference>
<dbReference type="InterPro" id="IPR036390">
    <property type="entry name" value="WH_DNA-bd_sf"/>
</dbReference>
<dbReference type="Pfam" id="PF01047">
    <property type="entry name" value="MarR"/>
    <property type="match status" value="1"/>
</dbReference>
<dbReference type="InterPro" id="IPR036388">
    <property type="entry name" value="WH-like_DNA-bd_sf"/>
</dbReference>
<dbReference type="SMART" id="SM00347">
    <property type="entry name" value="HTH_MARR"/>
    <property type="match status" value="1"/>
</dbReference>
<evidence type="ECO:0000313" key="3">
    <source>
        <dbReference type="Proteomes" id="UP000278962"/>
    </source>
</evidence>
<organism evidence="2 3">
    <name type="scientific">Solirubrobacter pauli</name>
    <dbReference type="NCBI Taxonomy" id="166793"/>
    <lineage>
        <taxon>Bacteria</taxon>
        <taxon>Bacillati</taxon>
        <taxon>Actinomycetota</taxon>
        <taxon>Thermoleophilia</taxon>
        <taxon>Solirubrobacterales</taxon>
        <taxon>Solirubrobacteraceae</taxon>
        <taxon>Solirubrobacter</taxon>
    </lineage>
</organism>
<accession>A0A660KZK7</accession>
<dbReference type="SUPFAM" id="SSF46785">
    <property type="entry name" value="Winged helix' DNA-binding domain"/>
    <property type="match status" value="1"/>
</dbReference>
<dbReference type="GO" id="GO:0006950">
    <property type="term" value="P:response to stress"/>
    <property type="evidence" value="ECO:0007669"/>
    <property type="project" value="TreeGrafter"/>
</dbReference>
<dbReference type="Gene3D" id="1.10.10.10">
    <property type="entry name" value="Winged helix-like DNA-binding domain superfamily/Winged helix DNA-binding domain"/>
    <property type="match status" value="1"/>
</dbReference>